<dbReference type="Proteomes" id="UP001066276">
    <property type="component" value="Chromosome 3_2"/>
</dbReference>
<sequence>MRIELKIGFQQRERTICGNAWERRGCLRALPLQKGPPRVSPWIRSWVAPVQRRHFKPTVTITSSPRPASATEFVERGGTGLAGSRERLTGPDTD</sequence>
<proteinExistence type="predicted"/>
<comment type="caution">
    <text evidence="1">The sequence shown here is derived from an EMBL/GenBank/DDBJ whole genome shotgun (WGS) entry which is preliminary data.</text>
</comment>
<evidence type="ECO:0000313" key="1">
    <source>
        <dbReference type="EMBL" id="KAJ1179146.1"/>
    </source>
</evidence>
<dbReference type="EMBL" id="JANPWB010000006">
    <property type="protein sequence ID" value="KAJ1179146.1"/>
    <property type="molecule type" value="Genomic_DNA"/>
</dbReference>
<dbReference type="AlphaFoldDB" id="A0AAV7TRQ0"/>
<keyword evidence="2" id="KW-1185">Reference proteome</keyword>
<evidence type="ECO:0000313" key="2">
    <source>
        <dbReference type="Proteomes" id="UP001066276"/>
    </source>
</evidence>
<reference evidence="1" key="1">
    <citation type="journal article" date="2022" name="bioRxiv">
        <title>Sequencing and chromosome-scale assembly of the giantPleurodeles waltlgenome.</title>
        <authorList>
            <person name="Brown T."/>
            <person name="Elewa A."/>
            <person name="Iarovenko S."/>
            <person name="Subramanian E."/>
            <person name="Araus A.J."/>
            <person name="Petzold A."/>
            <person name="Susuki M."/>
            <person name="Suzuki K.-i.T."/>
            <person name="Hayashi T."/>
            <person name="Toyoda A."/>
            <person name="Oliveira C."/>
            <person name="Osipova E."/>
            <person name="Leigh N.D."/>
            <person name="Simon A."/>
            <person name="Yun M.H."/>
        </authorList>
    </citation>
    <scope>NUCLEOTIDE SEQUENCE</scope>
    <source>
        <strain evidence="1">20211129_DDA</strain>
        <tissue evidence="1">Liver</tissue>
    </source>
</reference>
<name>A0AAV7TRQ0_PLEWA</name>
<organism evidence="1 2">
    <name type="scientific">Pleurodeles waltl</name>
    <name type="common">Iberian ribbed newt</name>
    <dbReference type="NCBI Taxonomy" id="8319"/>
    <lineage>
        <taxon>Eukaryota</taxon>
        <taxon>Metazoa</taxon>
        <taxon>Chordata</taxon>
        <taxon>Craniata</taxon>
        <taxon>Vertebrata</taxon>
        <taxon>Euteleostomi</taxon>
        <taxon>Amphibia</taxon>
        <taxon>Batrachia</taxon>
        <taxon>Caudata</taxon>
        <taxon>Salamandroidea</taxon>
        <taxon>Salamandridae</taxon>
        <taxon>Pleurodelinae</taxon>
        <taxon>Pleurodeles</taxon>
    </lineage>
</organism>
<gene>
    <name evidence="1" type="ORF">NDU88_004382</name>
</gene>
<accession>A0AAV7TRQ0</accession>
<protein>
    <submittedName>
        <fullName evidence="1">Uncharacterized protein</fullName>
    </submittedName>
</protein>